<name>A0A848B1K0_9BACT</name>
<accession>A0A848B1K0</accession>
<dbReference type="AlphaFoldDB" id="A0A848B1K0"/>
<sequence length="186" mass="21358">MTPGEAFPADVREPVTLRFWQNEGELRKLAGVIDRFYNAFQERFRLVLGSIDARTCSGEMLDLLAFQRDVDRLHGEPDEMFRLRVYHAAANASDAGSKAGFARIWKRLELGEIMQTERFDPVDWDVILLRIDETVFARTADNFLDVLIQTYGRTCRRYRVESIASSASGVRAFEITGEYQHVKAVF</sequence>
<comment type="caution">
    <text evidence="1">The sequence shown here is derived from an EMBL/GenBank/DDBJ whole genome shotgun (WGS) entry which is preliminary data.</text>
</comment>
<dbReference type="Proteomes" id="UP000576225">
    <property type="component" value="Unassembled WGS sequence"/>
</dbReference>
<evidence type="ECO:0000313" key="1">
    <source>
        <dbReference type="EMBL" id="NMD86736.1"/>
    </source>
</evidence>
<organism evidence="1 2">
    <name type="scientific">Victivallis vadensis</name>
    <dbReference type="NCBI Taxonomy" id="172901"/>
    <lineage>
        <taxon>Bacteria</taxon>
        <taxon>Pseudomonadati</taxon>
        <taxon>Lentisphaerota</taxon>
        <taxon>Lentisphaeria</taxon>
        <taxon>Victivallales</taxon>
        <taxon>Victivallaceae</taxon>
        <taxon>Victivallis</taxon>
    </lineage>
</organism>
<gene>
    <name evidence="1" type="ORF">HF882_09085</name>
</gene>
<protein>
    <submittedName>
        <fullName evidence="1">Phage tail protein</fullName>
    </submittedName>
</protein>
<proteinExistence type="predicted"/>
<evidence type="ECO:0000313" key="2">
    <source>
        <dbReference type="Proteomes" id="UP000576225"/>
    </source>
</evidence>
<dbReference type="EMBL" id="JABAEW010000014">
    <property type="protein sequence ID" value="NMD86736.1"/>
    <property type="molecule type" value="Genomic_DNA"/>
</dbReference>
<dbReference type="RefSeq" id="WP_168962367.1">
    <property type="nucleotide sequence ID" value="NZ_JABAEW010000014.1"/>
</dbReference>
<reference evidence="1 2" key="1">
    <citation type="submission" date="2020-04" db="EMBL/GenBank/DDBJ databases">
        <authorList>
            <person name="Hitch T.C.A."/>
            <person name="Wylensek D."/>
            <person name="Clavel T."/>
        </authorList>
    </citation>
    <scope>NUCLEOTIDE SEQUENCE [LARGE SCALE GENOMIC DNA]</scope>
    <source>
        <strain evidence="1 2">COR2-253-APC-1A</strain>
    </source>
</reference>